<evidence type="ECO:0000256" key="10">
    <source>
        <dbReference type="SAM" id="MobiDB-lite"/>
    </source>
</evidence>
<keyword evidence="6 9" id="KW-0238">DNA-binding</keyword>
<comment type="subunit">
    <text evidence="9">Forms a cyclic heterotetrameric complex composed of two molecules of XerC and two molecules of XerD.</text>
</comment>
<dbReference type="InterPro" id="IPR023009">
    <property type="entry name" value="Tyrosine_recombinase_XerC/XerD"/>
</dbReference>
<comment type="caution">
    <text evidence="13">The sequence shown here is derived from an EMBL/GenBank/DDBJ whole genome shotgun (WGS) entry which is preliminary data.</text>
</comment>
<dbReference type="InterPro" id="IPR004107">
    <property type="entry name" value="Integrase_SAM-like_N"/>
</dbReference>
<dbReference type="GO" id="GO:0005737">
    <property type="term" value="C:cytoplasm"/>
    <property type="evidence" value="ECO:0007669"/>
    <property type="project" value="UniProtKB-SubCell"/>
</dbReference>
<evidence type="ECO:0000256" key="1">
    <source>
        <dbReference type="ARBA" id="ARBA00004496"/>
    </source>
</evidence>
<dbReference type="Gene3D" id="1.10.443.10">
    <property type="entry name" value="Intergrase catalytic core"/>
    <property type="match status" value="1"/>
</dbReference>
<dbReference type="InterPro" id="IPR002104">
    <property type="entry name" value="Integrase_catalytic"/>
</dbReference>
<name>A0A9X1NIN7_9ACTN</name>
<dbReference type="InterPro" id="IPR013762">
    <property type="entry name" value="Integrase-like_cat_sf"/>
</dbReference>
<sequence length="350" mass="37752">MPEQPPGRSPDPDAVPADPDPHEIGPTNVSNYSADQHLTEEFARHLAAERNLSEHTVRAYVGDAVELLRHARAAGAGPDHLDDLLTLPVLRSWLAALSTSGQAHASLARRAASARAFTRWLFRTGRLAVDPGARLQAPKRGQRLPGVLRQDQARGALAEAASLVEHGVPEDSAEGLKTPPGDPILVRDLALLELLYATGVRVGELCSLDVDDIDRDRRTIRVLGKGGKERVVPYGVPAAQALTTWLDRGRPALTSQNSGPAAFLGKRGGRVNQRQVRQVVHQALERVNDAPSLGPHGLRHSAATHLLDGGADLRSVQELLGHATLTTTQLYTHVSVDRLRASYRQAHPRA</sequence>
<dbReference type="EMBL" id="JAJOMB010000013">
    <property type="protein sequence ID" value="MCD5313803.1"/>
    <property type="molecule type" value="Genomic_DNA"/>
</dbReference>
<dbReference type="GO" id="GO:0006313">
    <property type="term" value="P:DNA transposition"/>
    <property type="evidence" value="ECO:0007669"/>
    <property type="project" value="UniProtKB-UniRule"/>
</dbReference>
<dbReference type="Gene3D" id="1.10.150.130">
    <property type="match status" value="1"/>
</dbReference>
<reference evidence="13" key="1">
    <citation type="submission" date="2021-11" db="EMBL/GenBank/DDBJ databases">
        <title>Streptomyces corallinus and Kineosporia corallina sp. nov., two new coral-derived marine actinobacteria.</title>
        <authorList>
            <person name="Buangrab K."/>
            <person name="Sutthacheep M."/>
            <person name="Yeemin T."/>
            <person name="Harunari E."/>
            <person name="Igarashi Y."/>
            <person name="Sripreechasak P."/>
            <person name="Kanchanasin P."/>
            <person name="Tanasupawat S."/>
            <person name="Phongsopitanun W."/>
        </authorList>
    </citation>
    <scope>NUCLEOTIDE SEQUENCE</scope>
    <source>
        <strain evidence="13">JCM 31032</strain>
    </source>
</reference>
<evidence type="ECO:0000256" key="4">
    <source>
        <dbReference type="ARBA" id="ARBA00022829"/>
    </source>
</evidence>
<keyword evidence="14" id="KW-1185">Reference proteome</keyword>
<dbReference type="GO" id="GO:0007059">
    <property type="term" value="P:chromosome segregation"/>
    <property type="evidence" value="ECO:0007669"/>
    <property type="project" value="UniProtKB-UniRule"/>
</dbReference>
<dbReference type="Proteomes" id="UP001138997">
    <property type="component" value="Unassembled WGS sequence"/>
</dbReference>
<keyword evidence="3 9" id="KW-0132">Cell division</keyword>
<feature type="active site" evidence="9">
    <location>
        <position position="225"/>
    </location>
</feature>
<dbReference type="SUPFAM" id="SSF47823">
    <property type="entry name" value="lambda integrase-like, N-terminal domain"/>
    <property type="match status" value="1"/>
</dbReference>
<dbReference type="GO" id="GO:0051301">
    <property type="term" value="P:cell division"/>
    <property type="evidence" value="ECO:0007669"/>
    <property type="project" value="UniProtKB-KW"/>
</dbReference>
<dbReference type="SUPFAM" id="SSF56349">
    <property type="entry name" value="DNA breaking-rejoining enzymes"/>
    <property type="match status" value="1"/>
</dbReference>
<feature type="active site" evidence="9">
    <location>
        <position position="296"/>
    </location>
</feature>
<protein>
    <recommendedName>
        <fullName evidence="9">Tyrosine recombinase XerC</fullName>
    </recommendedName>
</protein>
<dbReference type="PROSITE" id="PS51898">
    <property type="entry name" value="TYR_RECOMBINASE"/>
    <property type="match status" value="1"/>
</dbReference>
<dbReference type="InterPro" id="IPR050090">
    <property type="entry name" value="Tyrosine_recombinase_XerCD"/>
</dbReference>
<evidence type="ECO:0000313" key="13">
    <source>
        <dbReference type="EMBL" id="MCD5313803.1"/>
    </source>
</evidence>
<keyword evidence="8 9" id="KW-0131">Cell cycle</keyword>
<dbReference type="AlphaFoldDB" id="A0A9X1NIN7"/>
<feature type="domain" description="Core-binding (CB)" evidence="12">
    <location>
        <begin position="33"/>
        <end position="122"/>
    </location>
</feature>
<feature type="domain" description="Tyr recombinase" evidence="11">
    <location>
        <begin position="162"/>
        <end position="344"/>
    </location>
</feature>
<gene>
    <name evidence="9" type="primary">xerC</name>
    <name evidence="13" type="ORF">LR394_23120</name>
</gene>
<feature type="region of interest" description="Disordered" evidence="10">
    <location>
        <begin position="1"/>
        <end position="31"/>
    </location>
</feature>
<feature type="active site" evidence="9">
    <location>
        <position position="322"/>
    </location>
</feature>
<accession>A0A9X1NIN7</accession>
<proteinExistence type="inferred from homology"/>
<evidence type="ECO:0000256" key="8">
    <source>
        <dbReference type="ARBA" id="ARBA00023306"/>
    </source>
</evidence>
<keyword evidence="2 9" id="KW-0963">Cytoplasm</keyword>
<evidence type="ECO:0000256" key="2">
    <source>
        <dbReference type="ARBA" id="ARBA00022490"/>
    </source>
</evidence>
<dbReference type="GO" id="GO:0003677">
    <property type="term" value="F:DNA binding"/>
    <property type="evidence" value="ECO:0007669"/>
    <property type="project" value="UniProtKB-UniRule"/>
</dbReference>
<evidence type="ECO:0000256" key="3">
    <source>
        <dbReference type="ARBA" id="ARBA00022618"/>
    </source>
</evidence>
<dbReference type="HAMAP" id="MF_01808">
    <property type="entry name" value="Recomb_XerC_XerD"/>
    <property type="match status" value="1"/>
</dbReference>
<dbReference type="RefSeq" id="WP_231445413.1">
    <property type="nucleotide sequence ID" value="NZ_JAJOMB010000013.1"/>
</dbReference>
<feature type="active site" evidence="9">
    <location>
        <position position="299"/>
    </location>
</feature>
<dbReference type="PROSITE" id="PS51900">
    <property type="entry name" value="CB"/>
    <property type="match status" value="1"/>
</dbReference>
<organism evidence="13 14">
    <name type="scientific">Kineosporia babensis</name>
    <dbReference type="NCBI Taxonomy" id="499548"/>
    <lineage>
        <taxon>Bacteria</taxon>
        <taxon>Bacillati</taxon>
        <taxon>Actinomycetota</taxon>
        <taxon>Actinomycetes</taxon>
        <taxon>Kineosporiales</taxon>
        <taxon>Kineosporiaceae</taxon>
        <taxon>Kineosporia</taxon>
    </lineage>
</organism>
<dbReference type="PANTHER" id="PTHR30349:SF77">
    <property type="entry name" value="TYROSINE RECOMBINASE XERC"/>
    <property type="match status" value="1"/>
</dbReference>
<comment type="similarity">
    <text evidence="9">Belongs to the 'phage' integrase family. XerC subfamily.</text>
</comment>
<keyword evidence="7 9" id="KW-0233">DNA recombination</keyword>
<comment type="function">
    <text evidence="9">Site-specific tyrosine recombinase, which acts by catalyzing the cutting and rejoining of the recombining DNA molecules. The XerC-XerD complex is essential to convert dimers of the bacterial chromosome into monomers to permit their segregation at cell division. It also contributes to the segregational stability of plasmids.</text>
</comment>
<dbReference type="InterPro" id="IPR011010">
    <property type="entry name" value="DNA_brk_join_enz"/>
</dbReference>
<comment type="subcellular location">
    <subcellularLocation>
        <location evidence="1 9">Cytoplasm</location>
    </subcellularLocation>
</comment>
<evidence type="ECO:0000256" key="9">
    <source>
        <dbReference type="HAMAP-Rule" id="MF_01808"/>
    </source>
</evidence>
<feature type="active site" description="O-(3'-phospho-DNA)-tyrosine intermediate" evidence="9">
    <location>
        <position position="331"/>
    </location>
</feature>
<evidence type="ECO:0000259" key="11">
    <source>
        <dbReference type="PROSITE" id="PS51898"/>
    </source>
</evidence>
<keyword evidence="5 9" id="KW-0229">DNA integration</keyword>
<feature type="active site" evidence="9">
    <location>
        <position position="201"/>
    </location>
</feature>
<evidence type="ECO:0000256" key="5">
    <source>
        <dbReference type="ARBA" id="ARBA00022908"/>
    </source>
</evidence>
<dbReference type="CDD" id="cd00798">
    <property type="entry name" value="INT_XerDC_C"/>
    <property type="match status" value="1"/>
</dbReference>
<dbReference type="InterPro" id="IPR044068">
    <property type="entry name" value="CB"/>
</dbReference>
<evidence type="ECO:0000259" key="12">
    <source>
        <dbReference type="PROSITE" id="PS51900"/>
    </source>
</evidence>
<dbReference type="PANTHER" id="PTHR30349">
    <property type="entry name" value="PHAGE INTEGRASE-RELATED"/>
    <property type="match status" value="1"/>
</dbReference>
<keyword evidence="4 9" id="KW-0159">Chromosome partition</keyword>
<dbReference type="InterPro" id="IPR010998">
    <property type="entry name" value="Integrase_recombinase_N"/>
</dbReference>
<evidence type="ECO:0000256" key="7">
    <source>
        <dbReference type="ARBA" id="ARBA00023172"/>
    </source>
</evidence>
<dbReference type="Pfam" id="PF02899">
    <property type="entry name" value="Phage_int_SAM_1"/>
    <property type="match status" value="1"/>
</dbReference>
<evidence type="ECO:0000256" key="6">
    <source>
        <dbReference type="ARBA" id="ARBA00023125"/>
    </source>
</evidence>
<evidence type="ECO:0000313" key="14">
    <source>
        <dbReference type="Proteomes" id="UP001138997"/>
    </source>
</evidence>
<dbReference type="GO" id="GO:0009037">
    <property type="term" value="F:tyrosine-based site-specific recombinase activity"/>
    <property type="evidence" value="ECO:0007669"/>
    <property type="project" value="UniProtKB-UniRule"/>
</dbReference>
<dbReference type="Pfam" id="PF00589">
    <property type="entry name" value="Phage_integrase"/>
    <property type="match status" value="1"/>
</dbReference>